<evidence type="ECO:0000259" key="1">
    <source>
        <dbReference type="Pfam" id="PF03716"/>
    </source>
</evidence>
<protein>
    <recommendedName>
        <fullName evidence="1">WCCH motif domain-containing protein</fullName>
    </recommendedName>
</protein>
<reference evidence="2" key="1">
    <citation type="journal article" date="2020" name="Phytopathology">
        <title>Genome sequence of the chestnut blight fungus Cryphonectria parasitica EP155: A fundamental resource for an archetypical invasive plant pathogen.</title>
        <authorList>
            <person name="Crouch J.A."/>
            <person name="Dawe A."/>
            <person name="Aerts A."/>
            <person name="Barry K."/>
            <person name="Churchill A.C.L."/>
            <person name="Grimwood J."/>
            <person name="Hillman B."/>
            <person name="Milgroom M.G."/>
            <person name="Pangilinan J."/>
            <person name="Smith M."/>
            <person name="Salamov A."/>
            <person name="Schmutz J."/>
            <person name="Yadav J."/>
            <person name="Grigoriev I.V."/>
            <person name="Nuss D."/>
        </authorList>
    </citation>
    <scope>NUCLEOTIDE SEQUENCE</scope>
    <source>
        <strain evidence="2">EP155</strain>
    </source>
</reference>
<keyword evidence="3" id="KW-1185">Reference proteome</keyword>
<proteinExistence type="predicted"/>
<dbReference type="RefSeq" id="XP_040773946.1">
    <property type="nucleotide sequence ID" value="XM_040917692.1"/>
</dbReference>
<dbReference type="AlphaFoldDB" id="A0A9P4XX55"/>
<dbReference type="EMBL" id="MU032350">
    <property type="protein sequence ID" value="KAF3762967.1"/>
    <property type="molecule type" value="Genomic_DNA"/>
</dbReference>
<dbReference type="Pfam" id="PF03716">
    <property type="entry name" value="WCCH"/>
    <property type="match status" value="1"/>
</dbReference>
<gene>
    <name evidence="2" type="ORF">M406DRAFT_264785</name>
</gene>
<feature type="non-terminal residue" evidence="2">
    <location>
        <position position="1"/>
    </location>
</feature>
<evidence type="ECO:0000313" key="3">
    <source>
        <dbReference type="Proteomes" id="UP000803844"/>
    </source>
</evidence>
<name>A0A9P4XX55_CRYP1</name>
<sequence>QKPNQLSKNISSEQVLDPIDYESLSWTFCYNDNCLIHLSNKEGSEWFLQKLQRCR</sequence>
<comment type="caution">
    <text evidence="2">The sequence shown here is derived from an EMBL/GenBank/DDBJ whole genome shotgun (WGS) entry which is preliminary data.</text>
</comment>
<dbReference type="GeneID" id="63834821"/>
<feature type="domain" description="WCCH motif" evidence="1">
    <location>
        <begin position="24"/>
        <end position="43"/>
    </location>
</feature>
<dbReference type="Proteomes" id="UP000803844">
    <property type="component" value="Unassembled WGS sequence"/>
</dbReference>
<evidence type="ECO:0000313" key="2">
    <source>
        <dbReference type="EMBL" id="KAF3762967.1"/>
    </source>
</evidence>
<accession>A0A9P4XX55</accession>
<organism evidence="2 3">
    <name type="scientific">Cryphonectria parasitica (strain ATCC 38755 / EP155)</name>
    <dbReference type="NCBI Taxonomy" id="660469"/>
    <lineage>
        <taxon>Eukaryota</taxon>
        <taxon>Fungi</taxon>
        <taxon>Dikarya</taxon>
        <taxon>Ascomycota</taxon>
        <taxon>Pezizomycotina</taxon>
        <taxon>Sordariomycetes</taxon>
        <taxon>Sordariomycetidae</taxon>
        <taxon>Diaporthales</taxon>
        <taxon>Cryphonectriaceae</taxon>
        <taxon>Cryphonectria-Endothia species complex</taxon>
        <taxon>Cryphonectria</taxon>
    </lineage>
</organism>
<dbReference type="InterPro" id="IPR005159">
    <property type="entry name" value="WCCH"/>
</dbReference>
<dbReference type="OrthoDB" id="4899847at2759"/>